<dbReference type="Proteomes" id="UP000010310">
    <property type="component" value="Unassembled WGS sequence"/>
</dbReference>
<dbReference type="STRING" id="1208365.B273_1376"/>
<dbReference type="PROSITE" id="PS52016">
    <property type="entry name" value="TONB_DEPENDENT_REC_3"/>
    <property type="match status" value="1"/>
</dbReference>
<name>K6GH47_9GAMM</name>
<keyword evidence="6" id="KW-0408">Iron</keyword>
<dbReference type="InterPro" id="IPR012910">
    <property type="entry name" value="Plug_dom"/>
</dbReference>
<keyword evidence="5 11" id="KW-0812">Transmembrane</keyword>
<evidence type="ECO:0000256" key="9">
    <source>
        <dbReference type="ARBA" id="ARBA00023136"/>
    </source>
</evidence>
<feature type="domain" description="TonB-dependent receptor plug" evidence="12">
    <location>
        <begin position="70"/>
        <end position="184"/>
    </location>
</feature>
<dbReference type="PANTHER" id="PTHR32552:SF81">
    <property type="entry name" value="TONB-DEPENDENT OUTER MEMBRANE RECEPTOR"/>
    <property type="match status" value="1"/>
</dbReference>
<dbReference type="PANTHER" id="PTHR32552">
    <property type="entry name" value="FERRICHROME IRON RECEPTOR-RELATED"/>
    <property type="match status" value="1"/>
</dbReference>
<comment type="subcellular location">
    <subcellularLocation>
        <location evidence="1 11">Cell outer membrane</location>
        <topology evidence="1 11">Multi-pass membrane protein</topology>
    </subcellularLocation>
</comment>
<evidence type="ECO:0000256" key="4">
    <source>
        <dbReference type="ARBA" id="ARBA00022496"/>
    </source>
</evidence>
<keyword evidence="3 11" id="KW-1134">Transmembrane beta strand</keyword>
<reference evidence="13 14" key="1">
    <citation type="submission" date="2012-09" db="EMBL/GenBank/DDBJ databases">
        <authorList>
            <person name="Dupont C.L."/>
            <person name="Rusch D.B."/>
            <person name="Lombardo M.-J."/>
            <person name="Novotny M."/>
            <person name="Yee-Greenbaum J."/>
            <person name="Laskin R."/>
        </authorList>
    </citation>
    <scope>NUCLEOTIDE SEQUENCE [LARGE SCALE GENOMIC DNA]</scope>
    <source>
        <strain evidence="13">SAR86E</strain>
    </source>
</reference>
<keyword evidence="8" id="KW-0798">TonB box</keyword>
<dbReference type="GO" id="GO:0009279">
    <property type="term" value="C:cell outer membrane"/>
    <property type="evidence" value="ECO:0007669"/>
    <property type="project" value="UniProtKB-SubCell"/>
</dbReference>
<dbReference type="InterPro" id="IPR036942">
    <property type="entry name" value="Beta-barrel_TonB_sf"/>
</dbReference>
<evidence type="ECO:0000256" key="2">
    <source>
        <dbReference type="ARBA" id="ARBA00022448"/>
    </source>
</evidence>
<evidence type="ECO:0000259" key="12">
    <source>
        <dbReference type="Pfam" id="PF07715"/>
    </source>
</evidence>
<dbReference type="PATRIC" id="fig|1208365.4.peg.950"/>
<proteinExistence type="inferred from homology"/>
<dbReference type="Gene3D" id="2.40.170.20">
    <property type="entry name" value="TonB-dependent receptor, beta-barrel domain"/>
    <property type="match status" value="2"/>
</dbReference>
<keyword evidence="9 11" id="KW-0472">Membrane</keyword>
<comment type="similarity">
    <text evidence="11">Belongs to the TonB-dependent receptor family.</text>
</comment>
<keyword evidence="13" id="KW-0675">Receptor</keyword>
<dbReference type="AlphaFoldDB" id="K6GH47"/>
<keyword evidence="14" id="KW-1185">Reference proteome</keyword>
<keyword evidence="7" id="KW-0406">Ion transport</keyword>
<gene>
    <name evidence="13" type="ORF">B273_1376</name>
</gene>
<evidence type="ECO:0000256" key="10">
    <source>
        <dbReference type="ARBA" id="ARBA00023237"/>
    </source>
</evidence>
<evidence type="ECO:0000256" key="1">
    <source>
        <dbReference type="ARBA" id="ARBA00004571"/>
    </source>
</evidence>
<organism evidence="13 14">
    <name type="scientific">SAR86 cluster bacterium SAR86E</name>
    <dbReference type="NCBI Taxonomy" id="1208365"/>
    <lineage>
        <taxon>Bacteria</taxon>
        <taxon>Pseudomonadati</taxon>
        <taxon>Pseudomonadota</taxon>
        <taxon>Gammaproteobacteria</taxon>
        <taxon>SAR86 cluster</taxon>
    </lineage>
</organism>
<dbReference type="EMBL" id="AMWX01000008">
    <property type="protein sequence ID" value="EKO36340.1"/>
    <property type="molecule type" value="Genomic_DNA"/>
</dbReference>
<sequence length="721" mass="78161">MLNTMKSNYLNKIKNIFSKATVNKITQKIIPSLSAMAIVNASAFSGYIAAQTQATVEEVVVTARKRTESLQDVPLSVSALREETLEEKGINVFEDYLLQLPGVTAGGSGPGQSTIYIRGLASTTPNLTTAGVGGLAPNVSFYLDEQPLAYPGRNLDVYAADVSRIEVLSGPQGTLFGASSQAGVVRLITNKPVIGESASSLEIERRYMPDGDVGSKVEYMSNVPLSDSSALRFVAYRDERGGYIDQVAGSVDVSQSAAWRPAGTVRSNGLPVASSRDGWRANADLTGVTRQSANAIVEDDVNTSTYHGFRASIKTELNDNWDALVSVANQTIESDGVFFADPTLGDLEVKRYHDDSIADEFDNLSLTLEGSIGDLEVVYAGAYTDRRSDQRIDYTDYLFVGQYLPYYICDYYVTYANSDPAKVPAPYTGLPYGDCGAPDMYVDSIVESEVQTHELRVNAPINDTMSLTAGVFFSDLELTEHNMFTYPGALVSDIGYGLNYALTDTSVTGVPLTGSSSNAGAGWHSGRGPYAPPVMFVNDVRRTDKQQGVFGELSVDVSETSELTVGARWYDIEVDLEGSANSSFSTGFVPGLAAHNDRQRFGTNLSNKYNGPGGSSGNPALDAMDYPDKAETDGVIGKITYSWNPSEDIMYYLTWSEGFRPGLLNRPGGDSTPDGKYTVPPITESDEVTNYEFGWKTVLSDGRLRFYLDQLLVHLLILRVM</sequence>
<evidence type="ECO:0000313" key="13">
    <source>
        <dbReference type="EMBL" id="EKO36340.1"/>
    </source>
</evidence>
<evidence type="ECO:0000256" key="5">
    <source>
        <dbReference type="ARBA" id="ARBA00022692"/>
    </source>
</evidence>
<dbReference type="InterPro" id="IPR039426">
    <property type="entry name" value="TonB-dep_rcpt-like"/>
</dbReference>
<evidence type="ECO:0000256" key="11">
    <source>
        <dbReference type="PROSITE-ProRule" id="PRU01360"/>
    </source>
</evidence>
<dbReference type="SUPFAM" id="SSF56935">
    <property type="entry name" value="Porins"/>
    <property type="match status" value="1"/>
</dbReference>
<keyword evidence="4" id="KW-0410">Iron transport</keyword>
<evidence type="ECO:0000256" key="7">
    <source>
        <dbReference type="ARBA" id="ARBA00023065"/>
    </source>
</evidence>
<evidence type="ECO:0000256" key="8">
    <source>
        <dbReference type="ARBA" id="ARBA00023077"/>
    </source>
</evidence>
<evidence type="ECO:0000256" key="3">
    <source>
        <dbReference type="ARBA" id="ARBA00022452"/>
    </source>
</evidence>
<dbReference type="GO" id="GO:0006826">
    <property type="term" value="P:iron ion transport"/>
    <property type="evidence" value="ECO:0007669"/>
    <property type="project" value="UniProtKB-KW"/>
</dbReference>
<evidence type="ECO:0000256" key="6">
    <source>
        <dbReference type="ARBA" id="ARBA00023004"/>
    </source>
</evidence>
<keyword evidence="2 11" id="KW-0813">Transport</keyword>
<accession>K6GH47</accession>
<protein>
    <submittedName>
        <fullName evidence="13">TonB-dependent receptor plug domain protein</fullName>
    </submittedName>
</protein>
<evidence type="ECO:0000313" key="14">
    <source>
        <dbReference type="Proteomes" id="UP000010310"/>
    </source>
</evidence>
<dbReference type="Pfam" id="PF07715">
    <property type="entry name" value="Plug"/>
    <property type="match status" value="1"/>
</dbReference>
<keyword evidence="10 11" id="KW-0998">Cell outer membrane</keyword>
<comment type="caution">
    <text evidence="13">The sequence shown here is derived from an EMBL/GenBank/DDBJ whole genome shotgun (WGS) entry which is preliminary data.</text>
</comment>